<reference evidence="1" key="1">
    <citation type="submission" date="2021-11" db="EMBL/GenBank/DDBJ databases">
        <authorList>
            <person name="Qingchun L."/>
            <person name="Dong Z."/>
            <person name="Zongwei Q."/>
            <person name="Jia Z."/>
            <person name="Duotao L."/>
        </authorList>
    </citation>
    <scope>NUCLEOTIDE SEQUENCE</scope>
    <source>
        <strain evidence="1">WLY-B-L2</strain>
    </source>
</reference>
<dbReference type="RefSeq" id="WP_229982081.1">
    <property type="nucleotide sequence ID" value="NZ_JAJJPB010000039.1"/>
</dbReference>
<keyword evidence="2" id="KW-1185">Reference proteome</keyword>
<gene>
    <name evidence="1" type="ORF">LN736_17380</name>
</gene>
<accession>A0ABS8N9X2</accession>
<evidence type="ECO:0000313" key="2">
    <source>
        <dbReference type="Proteomes" id="UP001165422"/>
    </source>
</evidence>
<dbReference type="Proteomes" id="UP001165422">
    <property type="component" value="Unassembled WGS sequence"/>
</dbReference>
<organism evidence="1 2">
    <name type="scientific">Clostridium aromativorans</name>
    <dbReference type="NCBI Taxonomy" id="2836848"/>
    <lineage>
        <taxon>Bacteria</taxon>
        <taxon>Bacillati</taxon>
        <taxon>Bacillota</taxon>
        <taxon>Clostridia</taxon>
        <taxon>Eubacteriales</taxon>
        <taxon>Clostridiaceae</taxon>
        <taxon>Clostridium</taxon>
    </lineage>
</organism>
<protein>
    <recommendedName>
        <fullName evidence="3">IrrE N-terminal-like domain-containing protein</fullName>
    </recommendedName>
</protein>
<dbReference type="EMBL" id="JAJJPB010000039">
    <property type="protein sequence ID" value="MCC9296614.1"/>
    <property type="molecule type" value="Genomic_DNA"/>
</dbReference>
<name>A0ABS8N9X2_9CLOT</name>
<sequence>MFKKIGDANGELNNSVEGVFDPNNVKLYFTGAPKDENRCIIANLTAALACRYIFAHELGHLTKRA</sequence>
<proteinExistence type="predicted"/>
<evidence type="ECO:0008006" key="3">
    <source>
        <dbReference type="Google" id="ProtNLM"/>
    </source>
</evidence>
<comment type="caution">
    <text evidence="1">The sequence shown here is derived from an EMBL/GenBank/DDBJ whole genome shotgun (WGS) entry which is preliminary data.</text>
</comment>
<evidence type="ECO:0000313" key="1">
    <source>
        <dbReference type="EMBL" id="MCC9296614.1"/>
    </source>
</evidence>